<evidence type="ECO:0000313" key="7">
    <source>
        <dbReference type="EMBL" id="WOL17097.1"/>
    </source>
</evidence>
<dbReference type="PROSITE" id="PS01358">
    <property type="entry name" value="ZF_RANBP2_1"/>
    <property type="match status" value="2"/>
</dbReference>
<dbReference type="SUPFAM" id="SSF90209">
    <property type="entry name" value="Ran binding protein zinc finger-like"/>
    <property type="match status" value="1"/>
</dbReference>
<dbReference type="GO" id="GO:0003729">
    <property type="term" value="F:mRNA binding"/>
    <property type="evidence" value="ECO:0007669"/>
    <property type="project" value="TreeGrafter"/>
</dbReference>
<accession>A0AAQ3KXY8</accession>
<organism evidence="7 8">
    <name type="scientific">Canna indica</name>
    <name type="common">Indian-shot</name>
    <dbReference type="NCBI Taxonomy" id="4628"/>
    <lineage>
        <taxon>Eukaryota</taxon>
        <taxon>Viridiplantae</taxon>
        <taxon>Streptophyta</taxon>
        <taxon>Embryophyta</taxon>
        <taxon>Tracheophyta</taxon>
        <taxon>Spermatophyta</taxon>
        <taxon>Magnoliopsida</taxon>
        <taxon>Liliopsida</taxon>
        <taxon>Zingiberales</taxon>
        <taxon>Cannaceae</taxon>
        <taxon>Canna</taxon>
    </lineage>
</organism>
<feature type="compositionally biased region" description="Polar residues" evidence="5">
    <location>
        <begin position="453"/>
        <end position="472"/>
    </location>
</feature>
<name>A0AAQ3KXY8_9LILI</name>
<feature type="region of interest" description="Disordered" evidence="5">
    <location>
        <begin position="841"/>
        <end position="872"/>
    </location>
</feature>
<dbReference type="GO" id="GO:0005737">
    <property type="term" value="C:cytoplasm"/>
    <property type="evidence" value="ECO:0007669"/>
    <property type="project" value="TreeGrafter"/>
</dbReference>
<dbReference type="PROSITE" id="PS50199">
    <property type="entry name" value="ZF_RANBP2_2"/>
    <property type="match status" value="2"/>
</dbReference>
<evidence type="ECO:0000313" key="8">
    <source>
        <dbReference type="Proteomes" id="UP001327560"/>
    </source>
</evidence>
<dbReference type="InterPro" id="IPR036443">
    <property type="entry name" value="Znf_RanBP2_sf"/>
</dbReference>
<evidence type="ECO:0000256" key="5">
    <source>
        <dbReference type="SAM" id="MobiDB-lite"/>
    </source>
</evidence>
<evidence type="ECO:0000256" key="3">
    <source>
        <dbReference type="ARBA" id="ARBA00022833"/>
    </source>
</evidence>
<feature type="region of interest" description="Disordered" evidence="5">
    <location>
        <begin position="442"/>
        <end position="472"/>
    </location>
</feature>
<reference evidence="7 8" key="1">
    <citation type="submission" date="2023-10" db="EMBL/GenBank/DDBJ databases">
        <title>Chromosome-scale genome assembly provides insights into flower coloration mechanisms of Canna indica.</title>
        <authorList>
            <person name="Li C."/>
        </authorList>
    </citation>
    <scope>NUCLEOTIDE SEQUENCE [LARGE SCALE GENOMIC DNA]</scope>
    <source>
        <tissue evidence="7">Flower</tissue>
    </source>
</reference>
<dbReference type="SMART" id="SM00547">
    <property type="entry name" value="ZnF_RBZ"/>
    <property type="match status" value="2"/>
</dbReference>
<dbReference type="EMBL" id="CP136897">
    <property type="protein sequence ID" value="WOL17097.1"/>
    <property type="molecule type" value="Genomic_DNA"/>
</dbReference>
<evidence type="ECO:0000256" key="4">
    <source>
        <dbReference type="PROSITE-ProRule" id="PRU00322"/>
    </source>
</evidence>
<proteinExistence type="predicted"/>
<protein>
    <recommendedName>
        <fullName evidence="6">RanBP2-type domain-containing protein</fullName>
    </recommendedName>
</protein>
<feature type="compositionally biased region" description="Basic and acidic residues" evidence="5">
    <location>
        <begin position="679"/>
        <end position="690"/>
    </location>
</feature>
<gene>
    <name evidence="7" type="ORF">Cni_G25886</name>
</gene>
<sequence>MGGASKLLLIFATPFSRPSALRLALHPGAPLAALSFAVASSFHYRRLLPFSPRLRLGFSSVASEQADDQAPSDREGFGETVVSPRTFHAGAAHPWPEWSKLVDCLLSGGYFGRRSSVADGEDDEDDSFLAGDDLTEEFVKAAQACLCFARDRSDILRLLAKKDVEIIVENGSPFLFKNGSNSTRRLRLFLSADGANVPESERAQTVDIMRYLLSYTCSSHATSRDTGTRDLIEMSTRNLLAELASLSVSNPESRLTEPIARQTTIKHGQFSRPTGQNMEMKRGDWICQKCSFMNFARNMKCLKCSEARSKRVFPGGEWECHQCDFFNYGRNMSCLRCDYKCPGESPLSTAPAGSGHCKGSNFDQILDGSNIDRPEIERKLTANDDKAERWFSKISQLKDAADFNSAIDDEDFPELMSMWKSVNRFVVSTRKTPLERRLANAQNNNLLANSSSEGNQVQSVGSTSMGSQKNSDSLISQTLDRILGRYSASSGKNDSVTTGGINSEGENRSRFPEYRDEMLNQRTDPDYLPFVPSPDMFGKPHDIVNEHSSNLKDSASTESSHLSGSVLEGSKGSTESKDNFYDTSERWSKKVSELDNALDQANDFPEIMPMHKGKSRFVVSKKKDRSLTSPPQYKRRIAMEQASSSNFVPFPPEYFVKKDNQAEASLLVAIASESSTTNEKAESVTEKSEEAGVSDLGSGGNTRVHDNWSANQSNNHKTSSKNSDEMGLNDHEMDASSSGASLNSAQLQNHTWRTPKTWNSDHYQNRPHTGSSISAISGMSLEGSVVTEPDPLDMSEEAKAARWFRRAAEIKDISELSNIPDEDFPEIMPMRKGVNRFVVSKRKSPRERRLTSPQYRRNMPIIHSEPEKDANK</sequence>
<feature type="domain" description="RanBP2-type" evidence="6">
    <location>
        <begin position="281"/>
        <end position="310"/>
    </location>
</feature>
<feature type="region of interest" description="Disordered" evidence="5">
    <location>
        <begin position="486"/>
        <end position="511"/>
    </location>
</feature>
<evidence type="ECO:0000256" key="2">
    <source>
        <dbReference type="ARBA" id="ARBA00022771"/>
    </source>
</evidence>
<feature type="compositionally biased region" description="Polar residues" evidence="5">
    <location>
        <begin position="546"/>
        <end position="563"/>
    </location>
</feature>
<feature type="compositionally biased region" description="Polar residues" evidence="5">
    <location>
        <begin position="487"/>
        <end position="501"/>
    </location>
</feature>
<dbReference type="Gene3D" id="4.10.1060.10">
    <property type="entry name" value="Zinc finger, RanBP2-type"/>
    <property type="match status" value="2"/>
</dbReference>
<dbReference type="Proteomes" id="UP001327560">
    <property type="component" value="Chromosome 8"/>
</dbReference>
<dbReference type="InterPro" id="IPR001876">
    <property type="entry name" value="Znf_RanBP2"/>
</dbReference>
<feature type="compositionally biased region" description="Basic and acidic residues" evidence="5">
    <location>
        <begin position="722"/>
        <end position="734"/>
    </location>
</feature>
<keyword evidence="2 4" id="KW-0863">Zinc-finger</keyword>
<feature type="compositionally biased region" description="Polar residues" evidence="5">
    <location>
        <begin position="708"/>
        <end position="721"/>
    </location>
</feature>
<feature type="region of interest" description="Disordered" evidence="5">
    <location>
        <begin position="673"/>
        <end position="742"/>
    </location>
</feature>
<dbReference type="PANTHER" id="PTHR23111:SF30">
    <property type="entry name" value="ZINC FINGER PROTEIN VAR3, CHLOROPLASTIC"/>
    <property type="match status" value="1"/>
</dbReference>
<keyword evidence="3" id="KW-0862">Zinc</keyword>
<feature type="region of interest" description="Disordered" evidence="5">
    <location>
        <begin position="538"/>
        <end position="580"/>
    </location>
</feature>
<dbReference type="AlphaFoldDB" id="A0AAQ3KXY8"/>
<dbReference type="GO" id="GO:0008270">
    <property type="term" value="F:zinc ion binding"/>
    <property type="evidence" value="ECO:0007669"/>
    <property type="project" value="UniProtKB-KW"/>
</dbReference>
<evidence type="ECO:0000256" key="1">
    <source>
        <dbReference type="ARBA" id="ARBA00022723"/>
    </source>
</evidence>
<feature type="compositionally biased region" description="Low complexity" evidence="5">
    <location>
        <begin position="442"/>
        <end position="452"/>
    </location>
</feature>
<keyword evidence="1" id="KW-0479">Metal-binding</keyword>
<dbReference type="Pfam" id="PF00641">
    <property type="entry name" value="Zn_ribbon_RanBP"/>
    <property type="match status" value="2"/>
</dbReference>
<keyword evidence="8" id="KW-1185">Reference proteome</keyword>
<evidence type="ECO:0000259" key="6">
    <source>
        <dbReference type="PROSITE" id="PS50199"/>
    </source>
</evidence>
<feature type="domain" description="RanBP2-type" evidence="6">
    <location>
        <begin position="314"/>
        <end position="343"/>
    </location>
</feature>
<dbReference type="PANTHER" id="PTHR23111">
    <property type="entry name" value="ZINC FINGER PROTEIN"/>
    <property type="match status" value="1"/>
</dbReference>